<dbReference type="AlphaFoldDB" id="A0A2H0RHF1"/>
<name>A0A2H0RHF1_9BACT</name>
<proteinExistence type="predicted"/>
<dbReference type="PANTHER" id="PTHR39456">
    <property type="entry name" value="METAL-DEPENDENT HYDROLASE"/>
    <property type="match status" value="1"/>
</dbReference>
<evidence type="ECO:0000313" key="1">
    <source>
        <dbReference type="EMBL" id="PIR45205.1"/>
    </source>
</evidence>
<sequence length="235" mass="27710">MHGAFRLWGCKDALPLVGDATIRHATELLIEEEAAHTKVHTRYNFMLAKEGYPVARHARIMERQIKWLTEHTSLKTRLAMAACVEHITGSMGIVGLDSGILETTVDERMKKVWVWHLLEEIDHRSASFDLYTHLRGGYIRRVTVMLLVFLLTTWHHTRIQWSLLLYSGDIWRWSVFREGFTLWKRNGFYRVMMRSLFTFFKPGFHPSHIHIRDALGYRAHRYRIERELAGYFPAT</sequence>
<evidence type="ECO:0008006" key="3">
    <source>
        <dbReference type="Google" id="ProtNLM"/>
    </source>
</evidence>
<organism evidence="1 2">
    <name type="scientific">Candidatus Vogelbacteria bacterium CG10_big_fil_rev_8_21_14_0_10_51_16</name>
    <dbReference type="NCBI Taxonomy" id="1975045"/>
    <lineage>
        <taxon>Bacteria</taxon>
        <taxon>Candidatus Vogeliibacteriota</taxon>
    </lineage>
</organism>
<protein>
    <recommendedName>
        <fullName evidence="3">Metal-dependent hydrolase</fullName>
    </recommendedName>
</protein>
<accession>A0A2H0RHF1</accession>
<reference evidence="1 2" key="1">
    <citation type="submission" date="2017-09" db="EMBL/GenBank/DDBJ databases">
        <title>Depth-based differentiation of microbial function through sediment-hosted aquifers and enrichment of novel symbionts in the deep terrestrial subsurface.</title>
        <authorList>
            <person name="Probst A.J."/>
            <person name="Ladd B."/>
            <person name="Jarett J.K."/>
            <person name="Geller-Mcgrath D.E."/>
            <person name="Sieber C.M."/>
            <person name="Emerson J.B."/>
            <person name="Anantharaman K."/>
            <person name="Thomas B.C."/>
            <person name="Malmstrom R."/>
            <person name="Stieglmeier M."/>
            <person name="Klingl A."/>
            <person name="Woyke T."/>
            <person name="Ryan C.M."/>
            <person name="Banfield J.F."/>
        </authorList>
    </citation>
    <scope>NUCLEOTIDE SEQUENCE [LARGE SCALE GENOMIC DNA]</scope>
    <source>
        <strain evidence="1">CG10_big_fil_rev_8_21_14_0_10_51_16</strain>
    </source>
</reference>
<gene>
    <name evidence="1" type="ORF">COV10_00830</name>
</gene>
<dbReference type="Pfam" id="PF10118">
    <property type="entry name" value="Metal_hydrol"/>
    <property type="match status" value="1"/>
</dbReference>
<dbReference type="InterPro" id="IPR016516">
    <property type="entry name" value="UCP07580"/>
</dbReference>
<evidence type="ECO:0000313" key="2">
    <source>
        <dbReference type="Proteomes" id="UP000228767"/>
    </source>
</evidence>
<comment type="caution">
    <text evidence="1">The sequence shown here is derived from an EMBL/GenBank/DDBJ whole genome shotgun (WGS) entry which is preliminary data.</text>
</comment>
<dbReference type="Proteomes" id="UP000228767">
    <property type="component" value="Unassembled WGS sequence"/>
</dbReference>
<dbReference type="EMBL" id="PCYI01000004">
    <property type="protein sequence ID" value="PIR45205.1"/>
    <property type="molecule type" value="Genomic_DNA"/>
</dbReference>
<dbReference type="PANTHER" id="PTHR39456:SF1">
    <property type="entry name" value="METAL-DEPENDENT HYDROLASE"/>
    <property type="match status" value="1"/>
</dbReference>